<evidence type="ECO:0000256" key="1">
    <source>
        <dbReference type="SAM" id="MobiDB-lite"/>
    </source>
</evidence>
<keyword evidence="3" id="KW-1185">Reference proteome</keyword>
<dbReference type="AlphaFoldDB" id="A0A8H4HCG1"/>
<reference evidence="2" key="2">
    <citation type="submission" date="2020-04" db="EMBL/GenBank/DDBJ databases">
        <authorList>
            <person name="Santos R.A.C."/>
            <person name="Steenwyk J.L."/>
            <person name="Rivero-Menendez O."/>
            <person name="Mead M.E."/>
            <person name="Silva L.P."/>
            <person name="Bastos R.W."/>
            <person name="Alastruey-Izquierdo A."/>
            <person name="Goldman G.H."/>
            <person name="Rokas A."/>
        </authorList>
    </citation>
    <scope>NUCLEOTIDE SEQUENCE</scope>
    <source>
        <strain evidence="2">CNM-CM6805</strain>
    </source>
</reference>
<dbReference type="OrthoDB" id="10457847at2759"/>
<evidence type="ECO:0000313" key="2">
    <source>
        <dbReference type="EMBL" id="KAF4243738.1"/>
    </source>
</evidence>
<proteinExistence type="predicted"/>
<organism evidence="2 3">
    <name type="scientific">Aspergillus fumigatiaffinis</name>
    <dbReference type="NCBI Taxonomy" id="340414"/>
    <lineage>
        <taxon>Eukaryota</taxon>
        <taxon>Fungi</taxon>
        <taxon>Dikarya</taxon>
        <taxon>Ascomycota</taxon>
        <taxon>Pezizomycotina</taxon>
        <taxon>Eurotiomycetes</taxon>
        <taxon>Eurotiomycetidae</taxon>
        <taxon>Eurotiales</taxon>
        <taxon>Aspergillaceae</taxon>
        <taxon>Aspergillus</taxon>
        <taxon>Aspergillus subgen. Fumigati</taxon>
    </lineage>
</organism>
<accession>A0A8H4HCG1</accession>
<feature type="region of interest" description="Disordered" evidence="1">
    <location>
        <begin position="78"/>
        <end position="107"/>
    </location>
</feature>
<comment type="caution">
    <text evidence="2">The sequence shown here is derived from an EMBL/GenBank/DDBJ whole genome shotgun (WGS) entry which is preliminary data.</text>
</comment>
<gene>
    <name evidence="2" type="ORF">CNMCM6805_000461</name>
</gene>
<dbReference type="Proteomes" id="UP000653565">
    <property type="component" value="Unassembled WGS sequence"/>
</dbReference>
<sequence>MAQITICALYFPDCNDYAYLLEFLVNAVAQFPTYEVQALKVILEGCGSNANEAIAEIESQFITASDESRTLCEDIQDQDEESAIMGDEKADGSDQEDDSEDTDNGTMALADIEYTDSFEKDFYSKHDHHFLLKSVKRTRSPYPSGGQEID</sequence>
<protein>
    <submittedName>
        <fullName evidence="2">Uncharacterized protein</fullName>
    </submittedName>
</protein>
<dbReference type="EMBL" id="JAAAPX010000010">
    <property type="protein sequence ID" value="KAF4243738.1"/>
    <property type="molecule type" value="Genomic_DNA"/>
</dbReference>
<name>A0A8H4HCG1_9EURO</name>
<feature type="compositionally biased region" description="Acidic residues" evidence="1">
    <location>
        <begin position="93"/>
        <end position="103"/>
    </location>
</feature>
<evidence type="ECO:0000313" key="3">
    <source>
        <dbReference type="Proteomes" id="UP000653565"/>
    </source>
</evidence>
<reference evidence="2" key="1">
    <citation type="journal article" date="2020" name="bioRxiv">
        <title>Genomic and phenotypic heterogeneity of clinical isolates of the human pathogens Aspergillus fumigatus, Aspergillus lentulus and Aspergillus fumigatiaffinis.</title>
        <authorList>
            <person name="dos Santos R.A.C."/>
            <person name="Steenwyk J.L."/>
            <person name="Rivero-Menendez O."/>
            <person name="Mead M.E."/>
            <person name="Silva L.P."/>
            <person name="Bastos R.W."/>
            <person name="Alastruey-Izquierdo A."/>
            <person name="Goldman G.H."/>
            <person name="Rokas A."/>
        </authorList>
    </citation>
    <scope>NUCLEOTIDE SEQUENCE</scope>
    <source>
        <strain evidence="2">CNM-CM6805</strain>
    </source>
</reference>